<name>A0A1H4FX76_9RHOB</name>
<gene>
    <name evidence="1" type="ORF">SAMN05444370_12920</name>
</gene>
<evidence type="ECO:0000313" key="2">
    <source>
        <dbReference type="Proteomes" id="UP000198703"/>
    </source>
</evidence>
<dbReference type="STRING" id="89524.SAMN05444370_12920"/>
<dbReference type="AlphaFoldDB" id="A0A1H4FX76"/>
<dbReference type="Proteomes" id="UP000198703">
    <property type="component" value="Unassembled WGS sequence"/>
</dbReference>
<keyword evidence="2" id="KW-1185">Reference proteome</keyword>
<accession>A0A1H4FX76</accession>
<protein>
    <submittedName>
        <fullName evidence="1">Uncharacterized protein</fullName>
    </submittedName>
</protein>
<evidence type="ECO:0000313" key="1">
    <source>
        <dbReference type="EMBL" id="SEB01112.1"/>
    </source>
</evidence>
<reference evidence="1 2" key="1">
    <citation type="submission" date="2016-10" db="EMBL/GenBank/DDBJ databases">
        <authorList>
            <person name="de Groot N.N."/>
        </authorList>
    </citation>
    <scope>NUCLEOTIDE SEQUENCE [LARGE SCALE GENOMIC DNA]</scope>
    <source>
        <strain evidence="1 2">DSM 15345</strain>
    </source>
</reference>
<dbReference type="PROSITE" id="PS50007">
    <property type="entry name" value="PIPLC_X_DOMAIN"/>
    <property type="match status" value="1"/>
</dbReference>
<sequence length="181" mass="19785">MREGLSRTGQEKIHVSTRVDPWIIDRIDDLWSPRGVCSKAALLLEAVLEHSDALSIEVLLDDILRTHRPVAPRESPEPASTIALRTLIRGAGEPRVIQRPSLRGSRRPPPRQRVSARISAKAHARLTHLARHVGASRGAAMILGALATAFHAQAFDTVMLKLHMHPPASPSRDVDGARIAS</sequence>
<organism evidence="1 2">
    <name type="scientific">Rubrimonas cliftonensis</name>
    <dbReference type="NCBI Taxonomy" id="89524"/>
    <lineage>
        <taxon>Bacteria</taxon>
        <taxon>Pseudomonadati</taxon>
        <taxon>Pseudomonadota</taxon>
        <taxon>Alphaproteobacteria</taxon>
        <taxon>Rhodobacterales</taxon>
        <taxon>Paracoccaceae</taxon>
        <taxon>Rubrimonas</taxon>
    </lineage>
</organism>
<dbReference type="EMBL" id="FNQM01000029">
    <property type="protein sequence ID" value="SEB01112.1"/>
    <property type="molecule type" value="Genomic_DNA"/>
</dbReference>
<proteinExistence type="predicted"/>
<dbReference type="RefSeq" id="WP_093256326.1">
    <property type="nucleotide sequence ID" value="NZ_FNQM01000029.1"/>
</dbReference>